<keyword evidence="3" id="KW-1185">Reference proteome</keyword>
<dbReference type="AlphaFoldDB" id="A0A1I8FQL3"/>
<accession>A0A1I8FQL3</accession>
<sequence length="668" mass="74353">GYYDNLAKQQPTEQLLEALRDLYDYKRDNVVCLRCGSPGLVNSSSEPFLPLHPSAATTRYVRCRCQALLVVRKLLRPVFCPACLEVFQLREAVYSVETILPLTCHCGQTYVTLYKHRYTHRCPRCFFSKYILSSGSQWKGDVLQLPCGSVTITLIAIKWSSCDSYISPMPFLMLFMCAFVAYIARRSRKHYQRHKSRLLQNLLELNRCTVLPMPQKTSGIFGVEKRRMLMTRLGITDPGAVSHRRAVPQLRLPLPAASSCPSSLSARWICLNRGRQTVASFADSRTLGPTIPVQVMAAFRTASTAGHCSTSDSQLADLKPDFLAINEATAAAADAASETSASRIERSTTNLTTVDGGGGGAAAAAAAARRRRRRRPVVTDESEDSLLVAGLWLAYSSRTNELGASMQTWSTEFLRFVLPNLIFPVVNLVADMFFYQRSLQLAHDRSRGDASQLLQMASPIPMSGFRSIGSTVRQLHERRRECQRMRRQAAESAAGSAAQAETMLEVARWRRWRLVRSQLDNAEEVRATDHTGPDPVFQRRSRRAVRAAARTRRPSVFVLNYSKDAEQLTVTVAKAGTCDQATAAAAAAAGKRRRRQTAMCVEGGERRVHTTSVKRKTSSPNFDEKFYFRSTAAAAGRPVGFTDYALGDLLSFGKDCRIFRDLEPAQFD</sequence>
<evidence type="ECO:0000313" key="3">
    <source>
        <dbReference type="Proteomes" id="UP000095280"/>
    </source>
</evidence>
<evidence type="ECO:0000256" key="2">
    <source>
        <dbReference type="SAM" id="Phobius"/>
    </source>
</evidence>
<feature type="transmembrane region" description="Helical" evidence="2">
    <location>
        <begin position="416"/>
        <end position="435"/>
    </location>
</feature>
<name>A0A1I8FQL3_9PLAT</name>
<organism evidence="3 4">
    <name type="scientific">Macrostomum lignano</name>
    <dbReference type="NCBI Taxonomy" id="282301"/>
    <lineage>
        <taxon>Eukaryota</taxon>
        <taxon>Metazoa</taxon>
        <taxon>Spiralia</taxon>
        <taxon>Lophotrochozoa</taxon>
        <taxon>Platyhelminthes</taxon>
        <taxon>Rhabditophora</taxon>
        <taxon>Macrostomorpha</taxon>
        <taxon>Macrostomida</taxon>
        <taxon>Macrostomidae</taxon>
        <taxon>Macrostomum</taxon>
    </lineage>
</organism>
<keyword evidence="2" id="KW-0472">Membrane</keyword>
<protein>
    <submittedName>
        <fullName evidence="4">C2 domain-containing protein</fullName>
    </submittedName>
</protein>
<keyword evidence="2" id="KW-0812">Transmembrane</keyword>
<dbReference type="InterPro" id="IPR035892">
    <property type="entry name" value="C2_domain_sf"/>
</dbReference>
<dbReference type="Gene3D" id="2.60.40.150">
    <property type="entry name" value="C2 domain"/>
    <property type="match status" value="1"/>
</dbReference>
<reference evidence="4" key="1">
    <citation type="submission" date="2016-11" db="UniProtKB">
        <authorList>
            <consortium name="WormBaseParasite"/>
        </authorList>
    </citation>
    <scope>IDENTIFICATION</scope>
</reference>
<keyword evidence="2" id="KW-1133">Transmembrane helix</keyword>
<feature type="transmembrane region" description="Helical" evidence="2">
    <location>
        <begin position="165"/>
        <end position="184"/>
    </location>
</feature>
<dbReference type="Proteomes" id="UP000095280">
    <property type="component" value="Unplaced"/>
</dbReference>
<dbReference type="WBParaSite" id="maker-unitig_43314-snap-gene-0.2-mRNA-1">
    <property type="protein sequence ID" value="maker-unitig_43314-snap-gene-0.2-mRNA-1"/>
    <property type="gene ID" value="maker-unitig_43314-snap-gene-0.2"/>
</dbReference>
<evidence type="ECO:0000256" key="1">
    <source>
        <dbReference type="SAM" id="MobiDB-lite"/>
    </source>
</evidence>
<evidence type="ECO:0000313" key="4">
    <source>
        <dbReference type="WBParaSite" id="maker-unitig_43314-snap-gene-0.2-mRNA-1"/>
    </source>
</evidence>
<proteinExistence type="predicted"/>
<feature type="region of interest" description="Disordered" evidence="1">
    <location>
        <begin position="355"/>
        <end position="377"/>
    </location>
</feature>